<name>A0A2K6APE6_MACNE</name>
<evidence type="ECO:0000313" key="2">
    <source>
        <dbReference type="Proteomes" id="UP000233120"/>
    </source>
</evidence>
<dbReference type="Proteomes" id="UP000233120">
    <property type="component" value="Unassembled WGS sequence"/>
</dbReference>
<protein>
    <submittedName>
        <fullName evidence="1">Uncharacterized protein</fullName>
    </submittedName>
</protein>
<reference evidence="1" key="1">
    <citation type="submission" date="2025-08" db="UniProtKB">
        <authorList>
            <consortium name="Ensembl"/>
        </authorList>
    </citation>
    <scope>IDENTIFICATION</scope>
</reference>
<reference evidence="1" key="2">
    <citation type="submission" date="2025-09" db="UniProtKB">
        <authorList>
            <consortium name="Ensembl"/>
        </authorList>
    </citation>
    <scope>IDENTIFICATION</scope>
</reference>
<dbReference type="Ensembl" id="ENSMNET00000005378.1">
    <property type="protein sequence ID" value="ENSMNEP00000001030.1"/>
    <property type="gene ID" value="ENSMNEG00000004986.1"/>
</dbReference>
<dbReference type="AlphaFoldDB" id="A0A2K6APE6"/>
<accession>A0A2K6APE6</accession>
<keyword evidence="2" id="KW-1185">Reference proteome</keyword>
<proteinExistence type="predicted"/>
<dbReference type="Bgee" id="ENSMNEG00000004986">
    <property type="expression patterns" value="Expressed in lymph node and 11 other cell types or tissues"/>
</dbReference>
<dbReference type="OMA" id="MPHGELL"/>
<sequence length="65" mass="7098">MPHRELLHWNLEVVGKARVSGCRVSLCLDMALGLTSGRAWKQPAILGERLTVQPKASCNSRLSVG</sequence>
<organism evidence="1 2">
    <name type="scientific">Macaca nemestrina</name>
    <name type="common">Pig-tailed macaque</name>
    <dbReference type="NCBI Taxonomy" id="9545"/>
    <lineage>
        <taxon>Eukaryota</taxon>
        <taxon>Metazoa</taxon>
        <taxon>Chordata</taxon>
        <taxon>Craniata</taxon>
        <taxon>Vertebrata</taxon>
        <taxon>Euteleostomi</taxon>
        <taxon>Mammalia</taxon>
        <taxon>Eutheria</taxon>
        <taxon>Euarchontoglires</taxon>
        <taxon>Primates</taxon>
        <taxon>Haplorrhini</taxon>
        <taxon>Catarrhini</taxon>
        <taxon>Cercopithecidae</taxon>
        <taxon>Cercopithecinae</taxon>
        <taxon>Macaca</taxon>
    </lineage>
</organism>
<evidence type="ECO:0000313" key="1">
    <source>
        <dbReference type="Ensembl" id="ENSMNEP00000001030.1"/>
    </source>
</evidence>
<dbReference type="GeneTree" id="ENSGT00910000147562"/>